<feature type="binding site" evidence="10">
    <location>
        <position position="102"/>
    </location>
    <ligand>
        <name>L-glutamine</name>
        <dbReference type="ChEBI" id="CHEBI:58359"/>
    </ligand>
</feature>
<evidence type="ECO:0000313" key="13">
    <source>
        <dbReference type="EMBL" id="SDC96296.1"/>
    </source>
</evidence>
<dbReference type="EMBL" id="FMZA01000024">
    <property type="protein sequence ID" value="SDC96296.1"/>
    <property type="molecule type" value="Genomic_DNA"/>
</dbReference>
<proteinExistence type="inferred from homology"/>
<comment type="similarity">
    <text evidence="2">Belongs to the asparagine synthetase family.</text>
</comment>
<feature type="domain" description="Glutamine amidotransferase type-2" evidence="12">
    <location>
        <begin position="2"/>
        <end position="216"/>
    </location>
</feature>
<dbReference type="InterPro" id="IPR006426">
    <property type="entry name" value="Asn_synth_AEB"/>
</dbReference>
<dbReference type="SUPFAM" id="SSF52402">
    <property type="entry name" value="Adenine nucleotide alpha hydrolases-like"/>
    <property type="match status" value="1"/>
</dbReference>
<dbReference type="InterPro" id="IPR029055">
    <property type="entry name" value="Ntn_hydrolases_N"/>
</dbReference>
<evidence type="ECO:0000256" key="3">
    <source>
        <dbReference type="ARBA" id="ARBA00012737"/>
    </source>
</evidence>
<dbReference type="InterPro" id="IPR014729">
    <property type="entry name" value="Rossmann-like_a/b/a_fold"/>
</dbReference>
<evidence type="ECO:0000256" key="10">
    <source>
        <dbReference type="PIRSR" id="PIRSR001589-2"/>
    </source>
</evidence>
<dbReference type="NCBIfam" id="TIGR01536">
    <property type="entry name" value="asn_synth_AEB"/>
    <property type="match status" value="1"/>
</dbReference>
<dbReference type="GO" id="GO:0005524">
    <property type="term" value="F:ATP binding"/>
    <property type="evidence" value="ECO:0007669"/>
    <property type="project" value="UniProtKB-KW"/>
</dbReference>
<dbReference type="InterPro" id="IPR051786">
    <property type="entry name" value="ASN_synthetase/amidase"/>
</dbReference>
<feature type="site" description="Important for beta-aspartyl-AMP intermediate formation" evidence="11">
    <location>
        <position position="379"/>
    </location>
</feature>
<dbReference type="OrthoDB" id="9763290at2"/>
<comment type="catalytic activity">
    <reaction evidence="8">
        <text>L-aspartate + L-glutamine + ATP + H2O = L-asparagine + L-glutamate + AMP + diphosphate + H(+)</text>
        <dbReference type="Rhea" id="RHEA:12228"/>
        <dbReference type="ChEBI" id="CHEBI:15377"/>
        <dbReference type="ChEBI" id="CHEBI:15378"/>
        <dbReference type="ChEBI" id="CHEBI:29985"/>
        <dbReference type="ChEBI" id="CHEBI:29991"/>
        <dbReference type="ChEBI" id="CHEBI:30616"/>
        <dbReference type="ChEBI" id="CHEBI:33019"/>
        <dbReference type="ChEBI" id="CHEBI:58048"/>
        <dbReference type="ChEBI" id="CHEBI:58359"/>
        <dbReference type="ChEBI" id="CHEBI:456215"/>
        <dbReference type="EC" id="6.3.5.4"/>
    </reaction>
</comment>
<dbReference type="InterPro" id="IPR033738">
    <property type="entry name" value="AsnB_N"/>
</dbReference>
<evidence type="ECO:0000256" key="9">
    <source>
        <dbReference type="PIRSR" id="PIRSR001589-1"/>
    </source>
</evidence>
<dbReference type="GO" id="GO:0006529">
    <property type="term" value="P:asparagine biosynthetic process"/>
    <property type="evidence" value="ECO:0007669"/>
    <property type="project" value="UniProtKB-KW"/>
</dbReference>
<dbReference type="EC" id="6.3.5.4" evidence="3"/>
<dbReference type="PROSITE" id="PS51278">
    <property type="entry name" value="GATASE_TYPE_2"/>
    <property type="match status" value="1"/>
</dbReference>
<keyword evidence="4 10" id="KW-0547">Nucleotide-binding</keyword>
<dbReference type="CDD" id="cd00712">
    <property type="entry name" value="AsnB"/>
    <property type="match status" value="1"/>
</dbReference>
<comment type="pathway">
    <text evidence="1">Amino-acid biosynthesis; L-asparagine biosynthesis; L-asparagine from L-aspartate (L-Gln route): step 1/1.</text>
</comment>
<dbReference type="Gene3D" id="3.40.50.620">
    <property type="entry name" value="HUPs"/>
    <property type="match status" value="1"/>
</dbReference>
<feature type="active site" description="For GATase activity" evidence="9">
    <location>
        <position position="2"/>
    </location>
</feature>
<dbReference type="PIRSF" id="PIRSF001589">
    <property type="entry name" value="Asn_synthetase_glu-h"/>
    <property type="match status" value="1"/>
</dbReference>
<evidence type="ECO:0000256" key="8">
    <source>
        <dbReference type="ARBA" id="ARBA00048741"/>
    </source>
</evidence>
<feature type="binding site" evidence="10">
    <location>
        <position position="294"/>
    </location>
    <ligand>
        <name>ATP</name>
        <dbReference type="ChEBI" id="CHEBI:30616"/>
    </ligand>
</feature>
<dbReference type="Gene3D" id="3.60.20.10">
    <property type="entry name" value="Glutamine Phosphoribosylpyrophosphate, subunit 1, domain 1"/>
    <property type="match status" value="1"/>
</dbReference>
<dbReference type="STRING" id="1236220.SAMN04488112_12426"/>
<dbReference type="GO" id="GO:0005829">
    <property type="term" value="C:cytosol"/>
    <property type="evidence" value="ECO:0007669"/>
    <property type="project" value="TreeGrafter"/>
</dbReference>
<keyword evidence="7 9" id="KW-0315">Glutamine amidotransferase</keyword>
<sequence>MCGITGWIDWDQDLSRERETLERMNECLACRGPDAQGIWLSQRAGLCHRRLVVIDPEGGSQPMVRRYGERNLIITYNGTLYNMEELRRDLTARGHQLYSRSDTELVLAAYAEWGVEAPQHLNGIFAFAIWDEKEKSLYMARDRIGVKPLFYTEEKNRLLFASELKALLAHPDVEPRLGEEGLAEVLALGPARTPGHGVFQGIKELRPGHWLKATRDRIQTYAYWKLESKPHPDNLDQTVQRVRELFIDAVQRQLVSDVPVGTMLSGGLDSSAISACAVDVFRKHGKGRLKTFSVDYVGNDRYFKPNEFQPNADAPWVRRMVEHIGSDHHDIWIDTPDLVPALEKALYARDLPGMADVDASLILFAKEVKKTATVVLSGECADEVFGGYPWFHREEMVNADTFPWALKTEEKMKFFSPEVVRSIRPLEYVSDRYQEALQEVPRLPGEAADEARIRELFYLNLTRWMPTLLDRKDRMTMAMGLEARVPFCDHNLVEYVWNVPWAFKRAEGREKGLLRKAMTGILPEDVLWRKKSPFPKTHHPVYLKMVRERALAILDEGSSPALQLLNTKELRRFAERDLSKVHLPWFGQLMNVPQLFATIIQLDLWMREYDVKI</sequence>
<keyword evidence="5 10" id="KW-0067">ATP-binding</keyword>
<dbReference type="SUPFAM" id="SSF56235">
    <property type="entry name" value="N-terminal nucleophile aminohydrolases (Ntn hydrolases)"/>
    <property type="match status" value="1"/>
</dbReference>
<dbReference type="RefSeq" id="WP_091572831.1">
    <property type="nucleotide sequence ID" value="NZ_FMZA01000024.1"/>
</dbReference>
<reference evidence="13 14" key="1">
    <citation type="submission" date="2016-10" db="EMBL/GenBank/DDBJ databases">
        <authorList>
            <person name="de Groot N.N."/>
        </authorList>
    </citation>
    <scope>NUCLEOTIDE SEQUENCE [LARGE SCALE GENOMIC DNA]</scope>
    <source>
        <strain evidence="13 14">DSM 45514</strain>
    </source>
</reference>
<evidence type="ECO:0000256" key="2">
    <source>
        <dbReference type="ARBA" id="ARBA00005752"/>
    </source>
</evidence>
<evidence type="ECO:0000256" key="6">
    <source>
        <dbReference type="ARBA" id="ARBA00022888"/>
    </source>
</evidence>
<dbReference type="Pfam" id="PF00733">
    <property type="entry name" value="Asn_synthase"/>
    <property type="match status" value="1"/>
</dbReference>
<keyword evidence="9" id="KW-0028">Amino-acid biosynthesis</keyword>
<dbReference type="Proteomes" id="UP000199387">
    <property type="component" value="Unassembled WGS sequence"/>
</dbReference>
<dbReference type="CDD" id="cd01991">
    <property type="entry name" value="Asn_synthase_B_C"/>
    <property type="match status" value="1"/>
</dbReference>
<organism evidence="13 14">
    <name type="scientific">Melghirimyces thermohalophilus</name>
    <dbReference type="NCBI Taxonomy" id="1236220"/>
    <lineage>
        <taxon>Bacteria</taxon>
        <taxon>Bacillati</taxon>
        <taxon>Bacillota</taxon>
        <taxon>Bacilli</taxon>
        <taxon>Bacillales</taxon>
        <taxon>Thermoactinomycetaceae</taxon>
        <taxon>Melghirimyces</taxon>
    </lineage>
</organism>
<gene>
    <name evidence="13" type="ORF">SAMN04488112_12426</name>
</gene>
<evidence type="ECO:0000256" key="7">
    <source>
        <dbReference type="ARBA" id="ARBA00022962"/>
    </source>
</evidence>
<keyword evidence="14" id="KW-1185">Reference proteome</keyword>
<evidence type="ECO:0000256" key="5">
    <source>
        <dbReference type="ARBA" id="ARBA00022840"/>
    </source>
</evidence>
<feature type="binding site" evidence="10">
    <location>
        <begin position="377"/>
        <end position="378"/>
    </location>
    <ligand>
        <name>ATP</name>
        <dbReference type="ChEBI" id="CHEBI:30616"/>
    </ligand>
</feature>
<dbReference type="Pfam" id="PF13537">
    <property type="entry name" value="GATase_7"/>
    <property type="match status" value="1"/>
</dbReference>
<evidence type="ECO:0000256" key="11">
    <source>
        <dbReference type="PIRSR" id="PIRSR001589-3"/>
    </source>
</evidence>
<evidence type="ECO:0000256" key="1">
    <source>
        <dbReference type="ARBA" id="ARBA00005187"/>
    </source>
</evidence>
<dbReference type="InterPro" id="IPR001962">
    <property type="entry name" value="Asn_synthase"/>
</dbReference>
<protein>
    <recommendedName>
        <fullName evidence="3">asparagine synthase (glutamine-hydrolyzing)</fullName>
        <ecNumber evidence="3">6.3.5.4</ecNumber>
    </recommendedName>
</protein>
<dbReference type="PANTHER" id="PTHR43284">
    <property type="entry name" value="ASPARAGINE SYNTHETASE (GLUTAMINE-HYDROLYZING)"/>
    <property type="match status" value="1"/>
</dbReference>
<dbReference type="AlphaFoldDB" id="A0A1G6QXA7"/>
<name>A0A1G6QXA7_9BACL</name>
<evidence type="ECO:0000313" key="14">
    <source>
        <dbReference type="Proteomes" id="UP000199387"/>
    </source>
</evidence>
<evidence type="ECO:0000259" key="12">
    <source>
        <dbReference type="PROSITE" id="PS51278"/>
    </source>
</evidence>
<evidence type="ECO:0000256" key="4">
    <source>
        <dbReference type="ARBA" id="ARBA00022741"/>
    </source>
</evidence>
<keyword evidence="6 9" id="KW-0061">Asparagine biosynthesis</keyword>
<dbReference type="GO" id="GO:0004066">
    <property type="term" value="F:asparagine synthase (glutamine-hydrolyzing) activity"/>
    <property type="evidence" value="ECO:0007669"/>
    <property type="project" value="UniProtKB-EC"/>
</dbReference>
<accession>A0A1G6QXA7</accession>
<dbReference type="InterPro" id="IPR017932">
    <property type="entry name" value="GATase_2_dom"/>
</dbReference>
<dbReference type="PANTHER" id="PTHR43284:SF1">
    <property type="entry name" value="ASPARAGINE SYNTHETASE"/>
    <property type="match status" value="1"/>
</dbReference>